<accession>A0A0K2TK58</accession>
<reference evidence="8" key="1">
    <citation type="submission" date="2014-05" db="EMBL/GenBank/DDBJ databases">
        <authorList>
            <person name="Chronopoulou M."/>
        </authorList>
    </citation>
    <scope>NUCLEOTIDE SEQUENCE</scope>
    <source>
        <tissue evidence="8">Whole organism</tissue>
    </source>
</reference>
<evidence type="ECO:0000256" key="2">
    <source>
        <dbReference type="ARBA" id="ARBA00023015"/>
    </source>
</evidence>
<keyword evidence="2 5" id="KW-0805">Transcription regulation</keyword>
<feature type="compositionally biased region" description="Polar residues" evidence="6">
    <location>
        <begin position="9"/>
        <end position="29"/>
    </location>
</feature>
<dbReference type="RefSeq" id="XP_040573463.1">
    <property type="nucleotide sequence ID" value="XM_040717529.2"/>
</dbReference>
<comment type="subcellular location">
    <subcellularLocation>
        <location evidence="5">Nucleus</location>
    </subcellularLocation>
</comment>
<dbReference type="PANTHER" id="PTHR12081:SF7">
    <property type="entry name" value="TRANSCRIPTION FACTOR EFL-3"/>
    <property type="match status" value="1"/>
</dbReference>
<keyword evidence="4 5" id="KW-0804">Transcription</keyword>
<dbReference type="GO" id="GO:0000978">
    <property type="term" value="F:RNA polymerase II cis-regulatory region sequence-specific DNA binding"/>
    <property type="evidence" value="ECO:0007669"/>
    <property type="project" value="InterPro"/>
</dbReference>
<protein>
    <submittedName>
        <fullName evidence="8">Transcription factor E2F7like [Strongylocentrotus purpuratus]</fullName>
    </submittedName>
</protein>
<dbReference type="OrthoDB" id="5318at2759"/>
<sequence>MVRKPFGEITNTPIKSPHISNGTAENSPNEILTPTANLKMLIRVASETSDQMQNRRRALFSSPKGKRTPTSVRVNPLISSAPVIGQKYTRKDKSLGLLCERFIHYFPEKVVNGESPDIQLDDLAKQMNTERRRIYDIVNVLEAVQMMTKIGKNLYKWHGKTHEKLTLAWLKQLGLKLKLDEKYHEVLSAESDESILNIISPMRHAIRKETDSNTSIQTPSSDFSPYTPSPLERKTSLGVACQKFLMLFLVAPPPKAMNLEFAAKVIHASGGGAPTALPDAMMKTRIRRLYDIANILQSLKLIQKIHLTESKGGKRPAFQYIGPNVDNIDVTKDMLQELPATRQRHSLFTFGKNLFNGGSESVTDENAESKMVKKRTIPDTGFSMDQIRSKVHSHARSYGDVSLNDNLPIAPKGSSSLLDLSNACELERRRMNFMSPPSNATSHIIPPSQYHQQVQNSPLNLKKVVSPRYSPRFQSRSPRIHNQSRINNGIQLISVNRFSTVPPSYSVPSSSTTTNNPVIKVLNFKNVVVQSPTHNGKNLIPFEKKRESPMRQSNILQPSACSSSSFKIIKSHIM</sequence>
<feature type="region of interest" description="Disordered" evidence="6">
    <location>
        <begin position="1"/>
        <end position="29"/>
    </location>
</feature>
<dbReference type="EMBL" id="HACA01009052">
    <property type="protein sequence ID" value="CDW26413.1"/>
    <property type="molecule type" value="Transcribed_RNA"/>
</dbReference>
<dbReference type="GO" id="GO:0000981">
    <property type="term" value="F:DNA-binding transcription factor activity, RNA polymerase II-specific"/>
    <property type="evidence" value="ECO:0007669"/>
    <property type="project" value="TreeGrafter"/>
</dbReference>
<dbReference type="GeneID" id="121122510"/>
<evidence type="ECO:0000256" key="4">
    <source>
        <dbReference type="ARBA" id="ARBA00023163"/>
    </source>
</evidence>
<dbReference type="InterPro" id="IPR036390">
    <property type="entry name" value="WH_DNA-bd_sf"/>
</dbReference>
<dbReference type="KEGG" id="lsm:121122510"/>
<keyword evidence="5" id="KW-0539">Nucleus</keyword>
<evidence type="ECO:0000259" key="7">
    <source>
        <dbReference type="SMART" id="SM01372"/>
    </source>
</evidence>
<dbReference type="SUPFAM" id="SSF46785">
    <property type="entry name" value="Winged helix' DNA-binding domain"/>
    <property type="match status" value="2"/>
</dbReference>
<evidence type="ECO:0000256" key="3">
    <source>
        <dbReference type="ARBA" id="ARBA00023125"/>
    </source>
</evidence>
<evidence type="ECO:0000256" key="6">
    <source>
        <dbReference type="SAM" id="MobiDB-lite"/>
    </source>
</evidence>
<dbReference type="InterPro" id="IPR003316">
    <property type="entry name" value="E2F_WHTH_DNA-bd_dom"/>
</dbReference>
<evidence type="ECO:0000313" key="8">
    <source>
        <dbReference type="EMBL" id="CDW26413.1"/>
    </source>
</evidence>
<feature type="compositionally biased region" description="Polar residues" evidence="6">
    <location>
        <begin position="212"/>
        <end position="226"/>
    </location>
</feature>
<comment type="similarity">
    <text evidence="1 5">Belongs to the E2F/DP family.</text>
</comment>
<dbReference type="GO" id="GO:0090575">
    <property type="term" value="C:RNA polymerase II transcription regulator complex"/>
    <property type="evidence" value="ECO:0007669"/>
    <property type="project" value="TreeGrafter"/>
</dbReference>
<feature type="domain" description="E2F/DP family winged-helix DNA-binding" evidence="7">
    <location>
        <begin position="232"/>
        <end position="322"/>
    </location>
</feature>
<name>A0A0K2TK58_LEPSM</name>
<dbReference type="Pfam" id="PF02319">
    <property type="entry name" value="WHD_E2F_TDP"/>
    <property type="match status" value="2"/>
</dbReference>
<keyword evidence="3 5" id="KW-0238">DNA-binding</keyword>
<evidence type="ECO:0000256" key="1">
    <source>
        <dbReference type="ARBA" id="ARBA00010940"/>
    </source>
</evidence>
<feature type="domain" description="E2F/DP family winged-helix DNA-binding" evidence="7">
    <location>
        <begin position="90"/>
        <end position="159"/>
    </location>
</feature>
<dbReference type="SMART" id="SM01372">
    <property type="entry name" value="E2F_TDP"/>
    <property type="match status" value="2"/>
</dbReference>
<proteinExistence type="inferred from homology"/>
<dbReference type="Gene3D" id="1.10.10.10">
    <property type="entry name" value="Winged helix-like DNA-binding domain superfamily/Winged helix DNA-binding domain"/>
    <property type="match status" value="2"/>
</dbReference>
<dbReference type="PANTHER" id="PTHR12081">
    <property type="entry name" value="TRANSCRIPTION FACTOR E2F"/>
    <property type="match status" value="1"/>
</dbReference>
<feature type="region of interest" description="Disordered" evidence="6">
    <location>
        <begin position="209"/>
        <end position="228"/>
    </location>
</feature>
<dbReference type="InterPro" id="IPR036388">
    <property type="entry name" value="WH-like_DNA-bd_sf"/>
</dbReference>
<dbReference type="AlphaFoldDB" id="A0A0K2TK58"/>
<organism evidence="8">
    <name type="scientific">Lepeophtheirus salmonis</name>
    <name type="common">Salmon louse</name>
    <name type="synonym">Caligus salmonis</name>
    <dbReference type="NCBI Taxonomy" id="72036"/>
    <lineage>
        <taxon>Eukaryota</taxon>
        <taxon>Metazoa</taxon>
        <taxon>Ecdysozoa</taxon>
        <taxon>Arthropoda</taxon>
        <taxon>Crustacea</taxon>
        <taxon>Multicrustacea</taxon>
        <taxon>Hexanauplia</taxon>
        <taxon>Copepoda</taxon>
        <taxon>Siphonostomatoida</taxon>
        <taxon>Caligidae</taxon>
        <taxon>Lepeophtheirus</taxon>
    </lineage>
</organism>
<evidence type="ECO:0000256" key="5">
    <source>
        <dbReference type="RuleBase" id="RU003796"/>
    </source>
</evidence>
<dbReference type="InterPro" id="IPR015633">
    <property type="entry name" value="E2F"/>
</dbReference>